<evidence type="ECO:0000313" key="2">
    <source>
        <dbReference type="EMBL" id="VFQ46483.1"/>
    </source>
</evidence>
<protein>
    <submittedName>
        <fullName evidence="2">Methanolan biosynthesis epsi</fullName>
    </submittedName>
</protein>
<sequence>MSNLTRILLVLAVVIALAFGLASAKHAHREQPSRLDHLPINGSGYAGRDLSLTPTEQSVFGNARVVKRLYHFGRFPFVLMAIDGSRYRHAVHDPTYCFRGMGWEVAHRSPIPMEGGEACLLTLARDGKKRRVLYWFTNGATRHSSVVRYWIQTTLRRLTFGLSGPEPLFVVIQPAGDSAPPWHRVIHHFGPVHDL</sequence>
<reference evidence="2 3" key="1">
    <citation type="submission" date="2019-03" db="EMBL/GenBank/DDBJ databases">
        <authorList>
            <person name="Nijsse B."/>
        </authorList>
    </citation>
    <scope>NUCLEOTIDE SEQUENCE [LARGE SCALE GENOMIC DNA]</scope>
    <source>
        <strain evidence="2">Desulfoluna butyratoxydans MSL71</strain>
    </source>
</reference>
<organism evidence="2 3">
    <name type="scientific">Desulfoluna butyratoxydans</name>
    <dbReference type="NCBI Taxonomy" id="231438"/>
    <lineage>
        <taxon>Bacteria</taxon>
        <taxon>Pseudomonadati</taxon>
        <taxon>Thermodesulfobacteriota</taxon>
        <taxon>Desulfobacteria</taxon>
        <taxon>Desulfobacterales</taxon>
        <taxon>Desulfolunaceae</taxon>
        <taxon>Desulfoluna</taxon>
    </lineage>
</organism>
<proteinExistence type="predicted"/>
<name>A0A4U8YYA1_9BACT</name>
<dbReference type="InterPro" id="IPR014263">
    <property type="entry name" value="Methanolan_biosynth_EpsI"/>
</dbReference>
<feature type="domain" description="Methanolan biosynthesis EpsI" evidence="1">
    <location>
        <begin position="10"/>
        <end position="156"/>
    </location>
</feature>
<dbReference type="Pfam" id="PF11984">
    <property type="entry name" value="DUF3485"/>
    <property type="match status" value="1"/>
</dbReference>
<gene>
    <name evidence="2" type="ORF">MSL71_41500</name>
</gene>
<accession>A0A4U8YYA1</accession>
<evidence type="ECO:0000313" key="3">
    <source>
        <dbReference type="Proteomes" id="UP000507962"/>
    </source>
</evidence>
<dbReference type="RefSeq" id="WP_180144274.1">
    <property type="nucleotide sequence ID" value="NZ_CAADHO010000009.1"/>
</dbReference>
<keyword evidence="3" id="KW-1185">Reference proteome</keyword>
<dbReference type="AlphaFoldDB" id="A0A4U8YYA1"/>
<dbReference type="EMBL" id="CAADHO010000009">
    <property type="protein sequence ID" value="VFQ46483.1"/>
    <property type="molecule type" value="Genomic_DNA"/>
</dbReference>
<evidence type="ECO:0000259" key="1">
    <source>
        <dbReference type="Pfam" id="PF11984"/>
    </source>
</evidence>
<dbReference type="Proteomes" id="UP000507962">
    <property type="component" value="Unassembled WGS sequence"/>
</dbReference>